<feature type="transmembrane region" description="Helical" evidence="6">
    <location>
        <begin position="133"/>
        <end position="155"/>
    </location>
</feature>
<keyword evidence="8" id="KW-0436">Ligase</keyword>
<evidence type="ECO:0000256" key="3">
    <source>
        <dbReference type="ARBA" id="ARBA00022989"/>
    </source>
</evidence>
<dbReference type="GO" id="GO:0016874">
    <property type="term" value="F:ligase activity"/>
    <property type="evidence" value="ECO:0007669"/>
    <property type="project" value="UniProtKB-KW"/>
</dbReference>
<feature type="compositionally biased region" description="Polar residues" evidence="5">
    <location>
        <begin position="454"/>
        <end position="463"/>
    </location>
</feature>
<evidence type="ECO:0000256" key="5">
    <source>
        <dbReference type="SAM" id="MobiDB-lite"/>
    </source>
</evidence>
<protein>
    <submittedName>
        <fullName evidence="8">O-antigen ligase family protein</fullName>
    </submittedName>
</protein>
<dbReference type="InterPro" id="IPR007016">
    <property type="entry name" value="O-antigen_ligase-rel_domated"/>
</dbReference>
<feature type="region of interest" description="Disordered" evidence="5">
    <location>
        <begin position="452"/>
        <end position="471"/>
    </location>
</feature>
<keyword evidence="4 6" id="KW-0472">Membrane</keyword>
<dbReference type="InterPro" id="IPR051533">
    <property type="entry name" value="WaaL-like"/>
</dbReference>
<dbReference type="AlphaFoldDB" id="A0ABD5V6L3"/>
<keyword evidence="3 6" id="KW-1133">Transmembrane helix</keyword>
<feature type="transmembrane region" description="Helical" evidence="6">
    <location>
        <begin position="109"/>
        <end position="127"/>
    </location>
</feature>
<feature type="transmembrane region" description="Helical" evidence="6">
    <location>
        <begin position="82"/>
        <end position="102"/>
    </location>
</feature>
<evidence type="ECO:0000256" key="1">
    <source>
        <dbReference type="ARBA" id="ARBA00004141"/>
    </source>
</evidence>
<dbReference type="EMBL" id="JBHSXQ010000003">
    <property type="protein sequence ID" value="MFC6905755.1"/>
    <property type="molecule type" value="Genomic_DNA"/>
</dbReference>
<name>A0ABD5V6L3_9EURY</name>
<organism evidence="8 9">
    <name type="scientific">Halalkalicoccus tibetensis</name>
    <dbReference type="NCBI Taxonomy" id="175632"/>
    <lineage>
        <taxon>Archaea</taxon>
        <taxon>Methanobacteriati</taxon>
        <taxon>Methanobacteriota</taxon>
        <taxon>Stenosarchaea group</taxon>
        <taxon>Halobacteria</taxon>
        <taxon>Halobacteriales</taxon>
        <taxon>Halococcaceae</taxon>
        <taxon>Halalkalicoccus</taxon>
    </lineage>
</organism>
<dbReference type="Pfam" id="PF04932">
    <property type="entry name" value="Wzy_C"/>
    <property type="match status" value="1"/>
</dbReference>
<evidence type="ECO:0000256" key="4">
    <source>
        <dbReference type="ARBA" id="ARBA00023136"/>
    </source>
</evidence>
<reference evidence="8 9" key="1">
    <citation type="journal article" date="2019" name="Int. J. Syst. Evol. Microbiol.">
        <title>The Global Catalogue of Microorganisms (GCM) 10K type strain sequencing project: providing services to taxonomists for standard genome sequencing and annotation.</title>
        <authorList>
            <consortium name="The Broad Institute Genomics Platform"/>
            <consortium name="The Broad Institute Genome Sequencing Center for Infectious Disease"/>
            <person name="Wu L."/>
            <person name="Ma J."/>
        </authorList>
    </citation>
    <scope>NUCLEOTIDE SEQUENCE [LARGE SCALE GENOMIC DNA]</scope>
    <source>
        <strain evidence="8 9">CGMCC 1.3240</strain>
    </source>
</reference>
<feature type="transmembrane region" description="Helical" evidence="6">
    <location>
        <begin position="352"/>
        <end position="372"/>
    </location>
</feature>
<comment type="caution">
    <text evidence="8">The sequence shown here is derived from an EMBL/GenBank/DDBJ whole genome shotgun (WGS) entry which is preliminary data.</text>
</comment>
<feature type="transmembrane region" description="Helical" evidence="6">
    <location>
        <begin position="55"/>
        <end position="76"/>
    </location>
</feature>
<keyword evidence="9" id="KW-1185">Reference proteome</keyword>
<proteinExistence type="predicted"/>
<feature type="transmembrane region" description="Helical" evidence="6">
    <location>
        <begin position="277"/>
        <end position="294"/>
    </location>
</feature>
<accession>A0ABD5V6L3</accession>
<feature type="transmembrane region" description="Helical" evidence="6">
    <location>
        <begin position="403"/>
        <end position="423"/>
    </location>
</feature>
<dbReference type="Proteomes" id="UP001596312">
    <property type="component" value="Unassembled WGS sequence"/>
</dbReference>
<feature type="transmembrane region" description="Helical" evidence="6">
    <location>
        <begin position="162"/>
        <end position="182"/>
    </location>
</feature>
<evidence type="ECO:0000256" key="6">
    <source>
        <dbReference type="SAM" id="Phobius"/>
    </source>
</evidence>
<gene>
    <name evidence="8" type="ORF">ACFQGH_11170</name>
</gene>
<feature type="transmembrane region" description="Helical" evidence="6">
    <location>
        <begin position="216"/>
        <end position="233"/>
    </location>
</feature>
<dbReference type="PANTHER" id="PTHR37422:SF13">
    <property type="entry name" value="LIPOPOLYSACCHARIDE BIOSYNTHESIS PROTEIN PA4999-RELATED"/>
    <property type="match status" value="1"/>
</dbReference>
<feature type="transmembrane region" description="Helical" evidence="6">
    <location>
        <begin position="379"/>
        <end position="397"/>
    </location>
</feature>
<dbReference type="PANTHER" id="PTHR37422">
    <property type="entry name" value="TEICHURONIC ACID BIOSYNTHESIS PROTEIN TUAE"/>
    <property type="match status" value="1"/>
</dbReference>
<evidence type="ECO:0000313" key="8">
    <source>
        <dbReference type="EMBL" id="MFC6905755.1"/>
    </source>
</evidence>
<feature type="transmembrane region" description="Helical" evidence="6">
    <location>
        <begin position="240"/>
        <end position="271"/>
    </location>
</feature>
<evidence type="ECO:0000259" key="7">
    <source>
        <dbReference type="Pfam" id="PF04932"/>
    </source>
</evidence>
<evidence type="ECO:0000256" key="2">
    <source>
        <dbReference type="ARBA" id="ARBA00022692"/>
    </source>
</evidence>
<keyword evidence="2 6" id="KW-0812">Transmembrane</keyword>
<feature type="domain" description="O-antigen ligase-related" evidence="7">
    <location>
        <begin position="243"/>
        <end position="364"/>
    </location>
</feature>
<evidence type="ECO:0000313" key="9">
    <source>
        <dbReference type="Proteomes" id="UP001596312"/>
    </source>
</evidence>
<sequence length="471" mass="51125">MLVTGSWLQYKFRWIVVDIRSDSGRPCDESQINDRDRLVKYIWGKHASETPSVPLHYPLLAVLVIAASIAPTTWFLSRDLGYLIVAGVLCLIIAYGVLFTSVRLTIDPAFLVLLGGYWLGLVAHYYYFPHSELLQYILVTPIAVFGTVVILPQFVEGRRQTFTMGLTVLSVIVALIGVWILWQPGTIDSELPNSIGGEVMGLYAIRSTSVFHNPNTYGFFMMVGCLAALYTVVVRGGLVWIAALGICLLGLFMSEGDAALIGLGVGSIVVLAGRSQWLSFFGIGAGVVGLYGLIQVGHVPEVMETTLMSRVDRWVLSLERLALDPLWGIGFVDPGPEINGARGPHNSYIHVLLNTGVIAGSLYLGALAYAVGSGIRRRWTPWSGFILGTGAGTFAYMGFESLFLGGLTTSSIVLGLFIGLMLLTDPSSEERDSEPATAKYALVTSRAGRAFDSFRSSSDNRQAPPQPKTED</sequence>
<dbReference type="GO" id="GO:0016020">
    <property type="term" value="C:membrane"/>
    <property type="evidence" value="ECO:0007669"/>
    <property type="project" value="UniProtKB-SubCell"/>
</dbReference>
<comment type="subcellular location">
    <subcellularLocation>
        <location evidence="1">Membrane</location>
        <topology evidence="1">Multi-pass membrane protein</topology>
    </subcellularLocation>
</comment>